<sequence>MNIEILHIAECPNWEEAGRRVHGALAATGRPTTSIEYRLLQSSEEAAEFPFAGSPTILIDGVDAFPGSRTSDLACRIYRTPTGFAGMPTVDQLVEVLNERS</sequence>
<dbReference type="AlphaFoldDB" id="A0A3M8L1G4"/>
<evidence type="ECO:0000313" key="2">
    <source>
        <dbReference type="Proteomes" id="UP000279859"/>
    </source>
</evidence>
<dbReference type="Proteomes" id="UP000279859">
    <property type="component" value="Unassembled WGS sequence"/>
</dbReference>
<comment type="caution">
    <text evidence="1">The sequence shown here is derived from an EMBL/GenBank/DDBJ whole genome shotgun (WGS) entry which is preliminary data.</text>
</comment>
<dbReference type="OrthoDB" id="7185309at2"/>
<name>A0A3M8L1G4_9MICO</name>
<accession>A0A3M8L1G4</accession>
<gene>
    <name evidence="1" type="ORF">EEJ31_09955</name>
</gene>
<dbReference type="RefSeq" id="WP_123046150.1">
    <property type="nucleotide sequence ID" value="NZ_RDSR01000016.1"/>
</dbReference>
<dbReference type="EMBL" id="RDSR01000016">
    <property type="protein sequence ID" value="RNE59353.1"/>
    <property type="molecule type" value="Genomic_DNA"/>
</dbReference>
<keyword evidence="2" id="KW-1185">Reference proteome</keyword>
<reference evidence="1 2" key="1">
    <citation type="submission" date="2018-11" db="EMBL/GenBank/DDBJ databases">
        <title>Cryobacterium sp. nov., isolated from rhizosphere soil of lettuce.</title>
        <authorList>
            <person name="Wang Y."/>
        </authorList>
    </citation>
    <scope>NUCLEOTIDE SEQUENCE [LARGE SCALE GENOMIC DNA]</scope>
    <source>
        <strain evidence="1 2">NEAU-85</strain>
    </source>
</reference>
<organism evidence="1 2">
    <name type="scientific">Cryobacterium tepidiphilum</name>
    <dbReference type="NCBI Taxonomy" id="2486026"/>
    <lineage>
        <taxon>Bacteria</taxon>
        <taxon>Bacillati</taxon>
        <taxon>Actinomycetota</taxon>
        <taxon>Actinomycetes</taxon>
        <taxon>Micrococcales</taxon>
        <taxon>Microbacteriaceae</taxon>
        <taxon>Cryobacterium</taxon>
    </lineage>
</organism>
<evidence type="ECO:0000313" key="1">
    <source>
        <dbReference type="EMBL" id="RNE59353.1"/>
    </source>
</evidence>
<proteinExistence type="predicted"/>
<protein>
    <submittedName>
        <fullName evidence="1">Thioredoxin family protein</fullName>
    </submittedName>
</protein>